<dbReference type="AlphaFoldDB" id="K1Q165"/>
<accession>K1Q165</accession>
<dbReference type="HOGENOM" id="CLU_2560503_0_0_1"/>
<organism evidence="1">
    <name type="scientific">Magallana gigas</name>
    <name type="common">Pacific oyster</name>
    <name type="synonym">Crassostrea gigas</name>
    <dbReference type="NCBI Taxonomy" id="29159"/>
    <lineage>
        <taxon>Eukaryota</taxon>
        <taxon>Metazoa</taxon>
        <taxon>Spiralia</taxon>
        <taxon>Lophotrochozoa</taxon>
        <taxon>Mollusca</taxon>
        <taxon>Bivalvia</taxon>
        <taxon>Autobranchia</taxon>
        <taxon>Pteriomorphia</taxon>
        <taxon>Ostreida</taxon>
        <taxon>Ostreoidea</taxon>
        <taxon>Ostreidae</taxon>
        <taxon>Magallana</taxon>
    </lineage>
</organism>
<sequence length="82" mass="9513">MDKYLLSSQDEKAIGYRFYPSLHCHLEIKFLSNPWIVVLAMISPFPPRMATLPNDLYTVSFTDHLGVWGRFFSDMDDLANLD</sequence>
<evidence type="ECO:0000313" key="1">
    <source>
        <dbReference type="EMBL" id="EKC25054.1"/>
    </source>
</evidence>
<protein>
    <submittedName>
        <fullName evidence="1">Uncharacterized protein</fullName>
    </submittedName>
</protein>
<gene>
    <name evidence="1" type="ORF">CGI_10020968</name>
</gene>
<name>K1Q165_MAGGI</name>
<dbReference type="EMBL" id="JH818049">
    <property type="protein sequence ID" value="EKC25054.1"/>
    <property type="molecule type" value="Genomic_DNA"/>
</dbReference>
<proteinExistence type="predicted"/>
<dbReference type="InParanoid" id="K1Q165"/>
<reference evidence="1" key="1">
    <citation type="journal article" date="2012" name="Nature">
        <title>The oyster genome reveals stress adaptation and complexity of shell formation.</title>
        <authorList>
            <person name="Zhang G."/>
            <person name="Fang X."/>
            <person name="Guo X."/>
            <person name="Li L."/>
            <person name="Luo R."/>
            <person name="Xu F."/>
            <person name="Yang P."/>
            <person name="Zhang L."/>
            <person name="Wang X."/>
            <person name="Qi H."/>
            <person name="Xiong Z."/>
            <person name="Que H."/>
            <person name="Xie Y."/>
            <person name="Holland P.W."/>
            <person name="Paps J."/>
            <person name="Zhu Y."/>
            <person name="Wu F."/>
            <person name="Chen Y."/>
            <person name="Wang J."/>
            <person name="Peng C."/>
            <person name="Meng J."/>
            <person name="Yang L."/>
            <person name="Liu J."/>
            <person name="Wen B."/>
            <person name="Zhang N."/>
            <person name="Huang Z."/>
            <person name="Zhu Q."/>
            <person name="Feng Y."/>
            <person name="Mount A."/>
            <person name="Hedgecock D."/>
            <person name="Xu Z."/>
            <person name="Liu Y."/>
            <person name="Domazet-Loso T."/>
            <person name="Du Y."/>
            <person name="Sun X."/>
            <person name="Zhang S."/>
            <person name="Liu B."/>
            <person name="Cheng P."/>
            <person name="Jiang X."/>
            <person name="Li J."/>
            <person name="Fan D."/>
            <person name="Wang W."/>
            <person name="Fu W."/>
            <person name="Wang T."/>
            <person name="Wang B."/>
            <person name="Zhang J."/>
            <person name="Peng Z."/>
            <person name="Li Y."/>
            <person name="Li N."/>
            <person name="Wang J."/>
            <person name="Chen M."/>
            <person name="He Y."/>
            <person name="Tan F."/>
            <person name="Song X."/>
            <person name="Zheng Q."/>
            <person name="Huang R."/>
            <person name="Yang H."/>
            <person name="Du X."/>
            <person name="Chen L."/>
            <person name="Yang M."/>
            <person name="Gaffney P.M."/>
            <person name="Wang S."/>
            <person name="Luo L."/>
            <person name="She Z."/>
            <person name="Ming Y."/>
            <person name="Huang W."/>
            <person name="Zhang S."/>
            <person name="Huang B."/>
            <person name="Zhang Y."/>
            <person name="Qu T."/>
            <person name="Ni P."/>
            <person name="Miao G."/>
            <person name="Wang J."/>
            <person name="Wang Q."/>
            <person name="Steinberg C.E."/>
            <person name="Wang H."/>
            <person name="Li N."/>
            <person name="Qian L."/>
            <person name="Zhang G."/>
            <person name="Li Y."/>
            <person name="Yang H."/>
            <person name="Liu X."/>
            <person name="Wang J."/>
            <person name="Yin Y."/>
            <person name="Wang J."/>
        </authorList>
    </citation>
    <scope>NUCLEOTIDE SEQUENCE [LARGE SCALE GENOMIC DNA]</scope>
    <source>
        <strain evidence="1">05x7-T-G4-1.051#20</strain>
    </source>
</reference>